<dbReference type="GO" id="GO:0005634">
    <property type="term" value="C:nucleus"/>
    <property type="evidence" value="ECO:0007669"/>
    <property type="project" value="TreeGrafter"/>
</dbReference>
<name>A0A7C8Z7E7_OPUST</name>
<reference evidence="2" key="2">
    <citation type="submission" date="2020-07" db="EMBL/GenBank/DDBJ databases">
        <authorList>
            <person name="Vera ALvarez R."/>
            <person name="Arias-Moreno D.M."/>
            <person name="Jimenez-Jacinto V."/>
            <person name="Jimenez-Bremont J.F."/>
            <person name="Swaminathan K."/>
            <person name="Moose S.P."/>
            <person name="Guerrero-Gonzalez M.L."/>
            <person name="Marino-Ramirez L."/>
            <person name="Landsman D."/>
            <person name="Rodriguez-Kessler M."/>
            <person name="Delgado-Sanchez P."/>
        </authorList>
    </citation>
    <scope>NUCLEOTIDE SEQUENCE</scope>
    <source>
        <tissue evidence="2">Cladode</tissue>
    </source>
</reference>
<proteinExistence type="predicted"/>
<reference evidence="2" key="1">
    <citation type="journal article" date="2013" name="J. Plant Res.">
        <title>Effect of fungi and light on seed germination of three Opuntia species from semiarid lands of central Mexico.</title>
        <authorList>
            <person name="Delgado-Sanchez P."/>
            <person name="Jimenez-Bremont J.F."/>
            <person name="Guerrero-Gonzalez Mde L."/>
            <person name="Flores J."/>
        </authorList>
    </citation>
    <scope>NUCLEOTIDE SEQUENCE</scope>
    <source>
        <tissue evidence="2">Cladode</tissue>
    </source>
</reference>
<dbReference type="InterPro" id="IPR006511">
    <property type="entry name" value="SHI_C"/>
</dbReference>
<dbReference type="EMBL" id="GISG01097930">
    <property type="protein sequence ID" value="MBA4636034.1"/>
    <property type="molecule type" value="Transcribed_RNA"/>
</dbReference>
<accession>A0A7C8Z7E7</accession>
<organism evidence="2">
    <name type="scientific">Opuntia streptacantha</name>
    <name type="common">Prickly pear cactus</name>
    <name type="synonym">Opuntia cardona</name>
    <dbReference type="NCBI Taxonomy" id="393608"/>
    <lineage>
        <taxon>Eukaryota</taxon>
        <taxon>Viridiplantae</taxon>
        <taxon>Streptophyta</taxon>
        <taxon>Embryophyta</taxon>
        <taxon>Tracheophyta</taxon>
        <taxon>Spermatophyta</taxon>
        <taxon>Magnoliopsida</taxon>
        <taxon>eudicotyledons</taxon>
        <taxon>Gunneridae</taxon>
        <taxon>Pentapetalae</taxon>
        <taxon>Caryophyllales</taxon>
        <taxon>Cactineae</taxon>
        <taxon>Cactaceae</taxon>
        <taxon>Opuntioideae</taxon>
        <taxon>Opuntia</taxon>
    </lineage>
</organism>
<protein>
    <submittedName>
        <fullName evidence="2">Uncharacterized protein</fullName>
    </submittedName>
</protein>
<evidence type="ECO:0000313" key="2">
    <source>
        <dbReference type="EMBL" id="MBA4636034.1"/>
    </source>
</evidence>
<dbReference type="InterPro" id="IPR007818">
    <property type="entry name" value="SHI"/>
</dbReference>
<dbReference type="Pfam" id="PF05142">
    <property type="entry name" value="DUF702"/>
    <property type="match status" value="1"/>
</dbReference>
<dbReference type="PANTHER" id="PTHR31604:SF2">
    <property type="entry name" value="PROTEIN SHI RELATED SEQUENCE 7"/>
    <property type="match status" value="1"/>
</dbReference>
<dbReference type="NCBIfam" id="TIGR01624">
    <property type="entry name" value="LRP1_Cterm"/>
    <property type="match status" value="1"/>
</dbReference>
<sequence>MDEFHSLLVYGLGLEVGHSSLPPEVSSPAMFRCVKVISATEDEPEEHIAYQTAINIGGHVFKGILYDQGPDQNNGNTSYAHIAGAAESSSGGSSGGGGGRGGAQQNNHLFLATATTTSPIDGGGGGTAMMDPSSTTSVIYPTPINAFMTGTQFLFPHSRS</sequence>
<feature type="compositionally biased region" description="Gly residues" evidence="1">
    <location>
        <begin position="92"/>
        <end position="102"/>
    </location>
</feature>
<dbReference type="GO" id="GO:0003700">
    <property type="term" value="F:DNA-binding transcription factor activity"/>
    <property type="evidence" value="ECO:0007669"/>
    <property type="project" value="InterPro"/>
</dbReference>
<dbReference type="GO" id="GO:0045893">
    <property type="term" value="P:positive regulation of DNA-templated transcription"/>
    <property type="evidence" value="ECO:0007669"/>
    <property type="project" value="TreeGrafter"/>
</dbReference>
<dbReference type="GO" id="GO:0003677">
    <property type="term" value="F:DNA binding"/>
    <property type="evidence" value="ECO:0007669"/>
    <property type="project" value="TreeGrafter"/>
</dbReference>
<dbReference type="AlphaFoldDB" id="A0A7C8Z7E7"/>
<dbReference type="PANTHER" id="PTHR31604">
    <property type="entry name" value="PROTEIN LATERAL ROOT PRIMORDIUM 1"/>
    <property type="match status" value="1"/>
</dbReference>
<evidence type="ECO:0000256" key="1">
    <source>
        <dbReference type="SAM" id="MobiDB-lite"/>
    </source>
</evidence>
<feature type="region of interest" description="Disordered" evidence="1">
    <location>
        <begin position="85"/>
        <end position="105"/>
    </location>
</feature>